<dbReference type="InterPro" id="IPR027417">
    <property type="entry name" value="P-loop_NTPase"/>
</dbReference>
<dbReference type="AlphaFoldDB" id="A0A9X2NJX8"/>
<dbReference type="EMBL" id="JAMXQV010000023">
    <property type="protein sequence ID" value="MCR6488150.1"/>
    <property type="molecule type" value="Genomic_DNA"/>
</dbReference>
<keyword evidence="4" id="KW-1185">Reference proteome</keyword>
<proteinExistence type="predicted"/>
<organism evidence="3 4">
    <name type="scientific">Amycolatopsis iheyensis</name>
    <dbReference type="NCBI Taxonomy" id="2945988"/>
    <lineage>
        <taxon>Bacteria</taxon>
        <taxon>Bacillati</taxon>
        <taxon>Actinomycetota</taxon>
        <taxon>Actinomycetes</taxon>
        <taxon>Pseudonocardiales</taxon>
        <taxon>Pseudonocardiaceae</taxon>
        <taxon>Amycolatopsis</taxon>
    </lineage>
</organism>
<dbReference type="InterPro" id="IPR056884">
    <property type="entry name" value="NPHP3-like_N"/>
</dbReference>
<accession>A0A9X2NJX8</accession>
<comment type="caution">
    <text evidence="3">The sequence shown here is derived from an EMBL/GenBank/DDBJ whole genome shotgun (WGS) entry which is preliminary data.</text>
</comment>
<evidence type="ECO:0000313" key="4">
    <source>
        <dbReference type="Proteomes" id="UP001144096"/>
    </source>
</evidence>
<dbReference type="Proteomes" id="UP001144096">
    <property type="component" value="Unassembled WGS sequence"/>
</dbReference>
<evidence type="ECO:0000259" key="2">
    <source>
        <dbReference type="Pfam" id="PF24883"/>
    </source>
</evidence>
<feature type="domain" description="Nephrocystin 3-like N-terminal" evidence="2">
    <location>
        <begin position="74"/>
        <end position="207"/>
    </location>
</feature>
<reference evidence="3" key="1">
    <citation type="submission" date="2022-06" db="EMBL/GenBank/DDBJ databases">
        <title>Amycolatopsis iheyaensis sp. nov., a new species of the genus Amycolatopsis isolated from soil in Iheya island, Japan.</title>
        <authorList>
            <person name="Ngamcharungchit C."/>
            <person name="Kanto H."/>
            <person name="Take A."/>
            <person name="Intra B."/>
            <person name="Matsumoto A."/>
            <person name="Panbangred W."/>
            <person name="Inahashi Y."/>
        </authorList>
    </citation>
    <scope>NUCLEOTIDE SEQUENCE</scope>
    <source>
        <strain evidence="3">OK19-0408</strain>
    </source>
</reference>
<sequence length="1068" mass="116318">MSQPDEPVTVENGVTVSGDMSGTVVQIGAVHYGTPGPAAWLYLGTVRDVAPGRLVGREAELAELTRFCLAPDPSPGYVWWRAEAWSGKTALMSTFVLDAPEEVQVVSFLITARDTRADTRAGFLREVVPQLAAVSEVRAPEPATESDFRGLLETAARVCADRGRRLILVVDGLDEDRGAGDERGAKSIAELLPRRPAHGLRVIVSGRPNPGIPAAVRDDHPLRDPAIVRELAPSPAASAAKYAMKLDLERLLADDAGEAKDVLGLLVAARSGLSRRDLEELGGTHVSEVLNSVKSRAFSRRHARWRPETAPEVYLLGHQGLFAEAAEKLGEQAVRAYGEQITKWAESYRAKGWPPETPQFLLHGYPRLLQEAGQLDRVVECVTDLPRQRRLIEVAGGEEAAQAEIAEVHAAFCASPEPDVMSLVKLTMHRDDLSDRNARTPERLPALWARMGDFDRAEALARSISAEDRRADAIFELLEVMVAAGLIDRVDRLLVEALREDQHPDLRTRLVSAIAGTGDFARARSMAEGLADSDWRARALLVVAAAERPEDVALLRTVADEIREGVFRHLAIRWVAISLVEAGFLESAIELSAGLNLSYLSVVIERAARALLPSGGEISDVHRIAGKLGDESARKLFARMDLEAAARVDPEVAVAGLSAFEEWQRESLLLKIIEIALEDDNVAFAESALGGLGSSYDELGLRKVLKHLVAKGEMARAETLLRSSLSDREGEREFAARAAALTAMAEGAFEAGDLEAARELAWRAEAIARQVDVSYRYTGALRSFVEFVTTTKNVDAAERLAAVVLVSDLTAYDVEPTARLLAESGDVNVAESLAFRLGDPAEVMKTLTPLLRRLREQGQTGEIRRIVERVDGLPGELDARYAVEFYCAAGFPDRALERVDTVENRYQRGQARCRVIEELCAMGRDDDAVGIVRQADSDDRAEYAEALAKALGAAKCDDGIEILLGLELRGSSAVRTFLGELARHDGERALRLAVTSLESFDLERALLEIAGSVDGPLRSRVLAEYMRGGDWARVLPLLNPAEQAGLTEVVDQFVTLQEARLGLRPEDG</sequence>
<dbReference type="Pfam" id="PF24883">
    <property type="entry name" value="NPHP3_N"/>
    <property type="match status" value="1"/>
</dbReference>
<dbReference type="Gene3D" id="3.40.50.300">
    <property type="entry name" value="P-loop containing nucleotide triphosphate hydrolases"/>
    <property type="match status" value="1"/>
</dbReference>
<dbReference type="RefSeq" id="WP_257924711.1">
    <property type="nucleotide sequence ID" value="NZ_JAMXQV010000023.1"/>
</dbReference>
<gene>
    <name evidence="3" type="ORF">M8542_35515</name>
</gene>
<evidence type="ECO:0000313" key="3">
    <source>
        <dbReference type="EMBL" id="MCR6488150.1"/>
    </source>
</evidence>
<name>A0A9X2NJX8_9PSEU</name>
<evidence type="ECO:0000256" key="1">
    <source>
        <dbReference type="ARBA" id="ARBA00022737"/>
    </source>
</evidence>
<keyword evidence="1" id="KW-0677">Repeat</keyword>
<protein>
    <recommendedName>
        <fullName evidence="2">Nephrocystin 3-like N-terminal domain-containing protein</fullName>
    </recommendedName>
</protein>